<name>A0ACC0BUY0_CATRO</name>
<organism evidence="1 2">
    <name type="scientific">Catharanthus roseus</name>
    <name type="common">Madagascar periwinkle</name>
    <name type="synonym">Vinca rosea</name>
    <dbReference type="NCBI Taxonomy" id="4058"/>
    <lineage>
        <taxon>Eukaryota</taxon>
        <taxon>Viridiplantae</taxon>
        <taxon>Streptophyta</taxon>
        <taxon>Embryophyta</taxon>
        <taxon>Tracheophyta</taxon>
        <taxon>Spermatophyta</taxon>
        <taxon>Magnoliopsida</taxon>
        <taxon>eudicotyledons</taxon>
        <taxon>Gunneridae</taxon>
        <taxon>Pentapetalae</taxon>
        <taxon>asterids</taxon>
        <taxon>lamiids</taxon>
        <taxon>Gentianales</taxon>
        <taxon>Apocynaceae</taxon>
        <taxon>Rauvolfioideae</taxon>
        <taxon>Vinceae</taxon>
        <taxon>Catharanthinae</taxon>
        <taxon>Catharanthus</taxon>
    </lineage>
</organism>
<dbReference type="Proteomes" id="UP001060085">
    <property type="component" value="Linkage Group LG02"/>
</dbReference>
<dbReference type="EMBL" id="CM044702">
    <property type="protein sequence ID" value="KAI5676492.1"/>
    <property type="molecule type" value="Genomic_DNA"/>
</dbReference>
<keyword evidence="2" id="KW-1185">Reference proteome</keyword>
<accession>A0ACC0BUY0</accession>
<gene>
    <name evidence="1" type="ORF">M9H77_07442</name>
</gene>
<reference evidence="2" key="1">
    <citation type="journal article" date="2023" name="Nat. Plants">
        <title>Single-cell RNA sequencing provides a high-resolution roadmap for understanding the multicellular compartmentation of specialized metabolism.</title>
        <authorList>
            <person name="Sun S."/>
            <person name="Shen X."/>
            <person name="Li Y."/>
            <person name="Li Y."/>
            <person name="Wang S."/>
            <person name="Li R."/>
            <person name="Zhang H."/>
            <person name="Shen G."/>
            <person name="Guo B."/>
            <person name="Wei J."/>
            <person name="Xu J."/>
            <person name="St-Pierre B."/>
            <person name="Chen S."/>
            <person name="Sun C."/>
        </authorList>
    </citation>
    <scope>NUCLEOTIDE SEQUENCE [LARGE SCALE GENOMIC DNA]</scope>
</reference>
<proteinExistence type="predicted"/>
<protein>
    <submittedName>
        <fullName evidence="1">Uncharacterized protein</fullName>
    </submittedName>
</protein>
<sequence length="310" mass="35393">MVKTKNANVGREGHGEAGGSSRGGKKGKSKQVARSETPLDKFISVQAAANYEDWTLISRLIDHFGMAYTSHILDQVKTLGFQQATATFISLGILDLSTIPLKVEEKENRSRTSSRSIRHGRGRAQSGGNVVTSRVNGKIIAFDDRLLNSILETHKDGMHFYTKNKKCLDPNLYSEKRFEDLFTKGIVLKRSEDRTINKLDAYGRILHHIISNIVIPNVGHKSSITNMHSFVMLAMHEHRKMIFDVQSKHLQEDGILKYEERKLIRGGQEEDSENSEEEEEEEEEEGNEPEESDTKMEVERIRRETRRKKR</sequence>
<evidence type="ECO:0000313" key="2">
    <source>
        <dbReference type="Proteomes" id="UP001060085"/>
    </source>
</evidence>
<evidence type="ECO:0000313" key="1">
    <source>
        <dbReference type="EMBL" id="KAI5676492.1"/>
    </source>
</evidence>
<comment type="caution">
    <text evidence="1">The sequence shown here is derived from an EMBL/GenBank/DDBJ whole genome shotgun (WGS) entry which is preliminary data.</text>
</comment>